<proteinExistence type="predicted"/>
<gene>
    <name evidence="3" type="ORF">CVLEPA_LOCUS20194</name>
</gene>
<evidence type="ECO:0000259" key="2">
    <source>
        <dbReference type="PROSITE" id="PS50157"/>
    </source>
</evidence>
<dbReference type="InterPro" id="IPR013087">
    <property type="entry name" value="Znf_C2H2_type"/>
</dbReference>
<evidence type="ECO:0000256" key="1">
    <source>
        <dbReference type="PROSITE-ProRule" id="PRU00042"/>
    </source>
</evidence>
<evidence type="ECO:0000313" key="3">
    <source>
        <dbReference type="EMBL" id="CAK8688166.1"/>
    </source>
</evidence>
<reference evidence="3 4" key="1">
    <citation type="submission" date="2024-02" db="EMBL/GenBank/DDBJ databases">
        <authorList>
            <person name="Daric V."/>
            <person name="Darras S."/>
        </authorList>
    </citation>
    <scope>NUCLEOTIDE SEQUENCE [LARGE SCALE GENOMIC DNA]</scope>
</reference>
<dbReference type="EMBL" id="CAWYQH010000108">
    <property type="protein sequence ID" value="CAK8688166.1"/>
    <property type="molecule type" value="Genomic_DNA"/>
</dbReference>
<name>A0ABP0G8M7_CLALP</name>
<dbReference type="Proteomes" id="UP001642483">
    <property type="component" value="Unassembled WGS sequence"/>
</dbReference>
<evidence type="ECO:0000313" key="4">
    <source>
        <dbReference type="Proteomes" id="UP001642483"/>
    </source>
</evidence>
<feature type="domain" description="C2H2-type" evidence="2">
    <location>
        <begin position="149"/>
        <end position="172"/>
    </location>
</feature>
<accession>A0ABP0G8M7</accession>
<sequence>MESKENFSSVFWGRKDEIFEKIESFSGKSCILCNPEISENCNSSNENISDHFIKKHFNHAVEFEVKGRKGFSLPCRKQECLNRKSETEARRSRFHCPFCLHVFGRSRPLKHHLVTKNGECGSIKSSSDIQLPSTSTDRICNQEVHRKGFMCKICSQCFSSTIALRRHGEKKHGVLQSILPCVTIDAVNGIFMVAISSKGPLAPIHVKKNVLQSASVCTNEECMYLIKHLSIMNPGYECQHLLAVQYSQIAETVFLQQFYLNELRRLNSISDNSCQKCLQLQEASLQAHAPLLVYVDFESLGYSGRMKYFSVFCEEESYFSPLCRVRVTFDYDKSQFFCQCSIAKGDNVFCVHQNIAKWYMCQYQREWLEASEPVRRNILLPFDEAMMAYFLKEKRIPTSLPHYILDDAAPPKLLMPSEKNCPICKGVAFTEKSKRLQCMEWESYGTILHW</sequence>
<dbReference type="PROSITE" id="PS50157">
    <property type="entry name" value="ZINC_FINGER_C2H2_2"/>
    <property type="match status" value="1"/>
</dbReference>
<keyword evidence="1" id="KW-0863">Zinc-finger</keyword>
<keyword evidence="4" id="KW-1185">Reference proteome</keyword>
<keyword evidence="1" id="KW-0862">Zinc</keyword>
<dbReference type="PROSITE" id="PS00028">
    <property type="entry name" value="ZINC_FINGER_C2H2_1"/>
    <property type="match status" value="1"/>
</dbReference>
<keyword evidence="1" id="KW-0479">Metal-binding</keyword>
<protein>
    <recommendedName>
        <fullName evidence="2">C2H2-type domain-containing protein</fullName>
    </recommendedName>
</protein>
<organism evidence="3 4">
    <name type="scientific">Clavelina lepadiformis</name>
    <name type="common">Light-bulb sea squirt</name>
    <name type="synonym">Ascidia lepadiformis</name>
    <dbReference type="NCBI Taxonomy" id="159417"/>
    <lineage>
        <taxon>Eukaryota</taxon>
        <taxon>Metazoa</taxon>
        <taxon>Chordata</taxon>
        <taxon>Tunicata</taxon>
        <taxon>Ascidiacea</taxon>
        <taxon>Aplousobranchia</taxon>
        <taxon>Clavelinidae</taxon>
        <taxon>Clavelina</taxon>
    </lineage>
</organism>
<comment type="caution">
    <text evidence="3">The sequence shown here is derived from an EMBL/GenBank/DDBJ whole genome shotgun (WGS) entry which is preliminary data.</text>
</comment>